<evidence type="ECO:0000256" key="3">
    <source>
        <dbReference type="ARBA" id="ARBA00009406"/>
    </source>
</evidence>
<evidence type="ECO:0000256" key="6">
    <source>
        <dbReference type="ARBA" id="ARBA00022723"/>
    </source>
</evidence>
<accession>A0A845HZ22</accession>
<comment type="subunit">
    <text evidence="4">Homodimer.</text>
</comment>
<dbReference type="InterPro" id="IPR015168">
    <property type="entry name" value="SsuA/THI5"/>
</dbReference>
<dbReference type="Proteomes" id="UP000444316">
    <property type="component" value="Unassembled WGS sequence"/>
</dbReference>
<feature type="domain" description="SsuA/THI5-like" evidence="14">
    <location>
        <begin position="57"/>
        <end position="262"/>
    </location>
</feature>
<comment type="caution">
    <text evidence="15">The sequence shown here is derived from an EMBL/GenBank/DDBJ whole genome shotgun (WGS) entry which is preliminary data.</text>
</comment>
<evidence type="ECO:0000256" key="12">
    <source>
        <dbReference type="SAM" id="MobiDB-lite"/>
    </source>
</evidence>
<feature type="region of interest" description="Disordered" evidence="12">
    <location>
        <begin position="376"/>
        <end position="404"/>
    </location>
</feature>
<comment type="similarity">
    <text evidence="3">Belongs to the NMT1/THI5 family.</text>
</comment>
<dbReference type="SUPFAM" id="SSF53850">
    <property type="entry name" value="Periplasmic binding protein-like II"/>
    <property type="match status" value="1"/>
</dbReference>
<protein>
    <recommendedName>
        <fullName evidence="10">Thiamine pyrimidine synthase</fullName>
    </recommendedName>
</protein>
<evidence type="ECO:0000256" key="1">
    <source>
        <dbReference type="ARBA" id="ARBA00003469"/>
    </source>
</evidence>
<reference evidence="15" key="1">
    <citation type="submission" date="2019-12" db="EMBL/GenBank/DDBJ databases">
        <title>Novel species isolated from a subtropical stream in China.</title>
        <authorList>
            <person name="Lu H."/>
        </authorList>
    </citation>
    <scope>NUCLEOTIDE SEQUENCE [LARGE SCALE GENOMIC DNA]</scope>
    <source>
        <strain evidence="15">FT93W</strain>
    </source>
</reference>
<evidence type="ECO:0000313" key="16">
    <source>
        <dbReference type="Proteomes" id="UP000444316"/>
    </source>
</evidence>
<keyword evidence="16" id="KW-1185">Reference proteome</keyword>
<keyword evidence="9" id="KW-0408">Iron</keyword>
<comment type="pathway">
    <text evidence="2">Cofactor biosynthesis; thiamine diphosphate biosynthesis.</text>
</comment>
<feature type="signal peptide" evidence="13">
    <location>
        <begin position="1"/>
        <end position="44"/>
    </location>
</feature>
<feature type="chain" id="PRO_5032509640" description="Thiamine pyrimidine synthase" evidence="13">
    <location>
        <begin position="45"/>
        <end position="560"/>
    </location>
</feature>
<keyword evidence="5" id="KW-0808">Transferase</keyword>
<dbReference type="InterPro" id="IPR027939">
    <property type="entry name" value="NMT1/THI5"/>
</dbReference>
<keyword evidence="8" id="KW-0784">Thiamine biosynthesis</keyword>
<sequence>MRRYLSPPLRRIPAFIRHWRLSLKFSLLLASGLLAAASSNAAQASETVTIQLKWLHQFQFAGYYAAQDQGYYREAGLEVKLLEARPGHDSLQAVMQGEAQYGIGNTALLAARARGLPVVVLASLYQHSAAALLVRRDAGGKPHLGPNSRIMLAPNNEELALFLRKYGIPTESLLPVAHNFSYGDLLDGNIDAMSVYTTEAPYILEHSSLGYQILTPRSQGDDFYGDVLYTTESELRDHPRRAAALRAATLRGWAYAMQHPDELVDLIRARYPQRHSRELLLYEAQHIVPLLAQDSIELGYSDPLRWQAIADSYMAQGMLPEDFKLEGFLYQPEQQQGWRRHLPVLLPVLVLLLIAALLWRMRHRLLPAHRPPHSELPLAGTATPPGSGSSSAASPATPTSSGVHAVAVSQRTLQDAGADALLLLDPDGKIRAANPRARQLLAQAAAPAGQLCWPALRADGSPYDASNHPLQLALLTAAPVTDAIIGLPTPAGSVLWLLANIELVADERRAVSALAVSLRPAPVPAHAAGPATAAAAPSSQPQTAAYPPPPHCAPQVPVDH</sequence>
<evidence type="ECO:0000256" key="8">
    <source>
        <dbReference type="ARBA" id="ARBA00022977"/>
    </source>
</evidence>
<dbReference type="Gene3D" id="3.30.450.20">
    <property type="entry name" value="PAS domain"/>
    <property type="match status" value="1"/>
</dbReference>
<dbReference type="AlphaFoldDB" id="A0A845HZ22"/>
<dbReference type="Pfam" id="PF09084">
    <property type="entry name" value="NMT1"/>
    <property type="match status" value="1"/>
</dbReference>
<dbReference type="PANTHER" id="PTHR31528:SF1">
    <property type="entry name" value="4-AMINO-5-HYDROXYMETHYL-2-METHYLPYRIMIDINE PHOSPHATE SYNTHASE THI11-RELATED"/>
    <property type="match status" value="1"/>
</dbReference>
<evidence type="ECO:0000256" key="7">
    <source>
        <dbReference type="ARBA" id="ARBA00022898"/>
    </source>
</evidence>
<evidence type="ECO:0000256" key="4">
    <source>
        <dbReference type="ARBA" id="ARBA00011738"/>
    </source>
</evidence>
<dbReference type="PANTHER" id="PTHR31528">
    <property type="entry name" value="4-AMINO-5-HYDROXYMETHYL-2-METHYLPYRIMIDINE PHOSPHATE SYNTHASE THI11-RELATED"/>
    <property type="match status" value="1"/>
</dbReference>
<feature type="compositionally biased region" description="Low complexity" evidence="12">
    <location>
        <begin position="379"/>
        <end position="402"/>
    </location>
</feature>
<feature type="compositionally biased region" description="Low complexity" evidence="12">
    <location>
        <begin position="526"/>
        <end position="545"/>
    </location>
</feature>
<evidence type="ECO:0000256" key="2">
    <source>
        <dbReference type="ARBA" id="ARBA00004948"/>
    </source>
</evidence>
<keyword evidence="13" id="KW-0732">Signal</keyword>
<gene>
    <name evidence="15" type="ORF">GTP23_01430</name>
</gene>
<dbReference type="GO" id="GO:0016740">
    <property type="term" value="F:transferase activity"/>
    <property type="evidence" value="ECO:0007669"/>
    <property type="project" value="UniProtKB-KW"/>
</dbReference>
<evidence type="ECO:0000259" key="14">
    <source>
        <dbReference type="Pfam" id="PF09084"/>
    </source>
</evidence>
<dbReference type="EMBL" id="WWCL01000001">
    <property type="protein sequence ID" value="MYN43728.1"/>
    <property type="molecule type" value="Genomic_DNA"/>
</dbReference>
<evidence type="ECO:0000256" key="9">
    <source>
        <dbReference type="ARBA" id="ARBA00023004"/>
    </source>
</evidence>
<name>A0A845HZ22_9BURK</name>
<comment type="function">
    <text evidence="1">Responsible for the formation of the pyrimidine heterocycle in the thiamine biosynthesis pathway. Catalyzes the formation of hydroxymethylpyrimidine phosphate (HMP-P) from histidine and pyridoxal phosphate (PLP). The protein uses PLP and the active site histidine to form HMP-P, generating an inactive enzyme. The enzyme can only undergo a single turnover, which suggests it is a suicide enzyme.</text>
</comment>
<evidence type="ECO:0000256" key="11">
    <source>
        <dbReference type="ARBA" id="ARBA00048179"/>
    </source>
</evidence>
<dbReference type="SUPFAM" id="SSF55785">
    <property type="entry name" value="PYP-like sensor domain (PAS domain)"/>
    <property type="match status" value="1"/>
</dbReference>
<proteinExistence type="inferred from homology"/>
<organism evidence="15 16">
    <name type="scientific">Duganella fentianensis</name>
    <dbReference type="NCBI Taxonomy" id="2692177"/>
    <lineage>
        <taxon>Bacteria</taxon>
        <taxon>Pseudomonadati</taxon>
        <taxon>Pseudomonadota</taxon>
        <taxon>Betaproteobacteria</taxon>
        <taxon>Burkholderiales</taxon>
        <taxon>Oxalobacteraceae</taxon>
        <taxon>Telluria group</taxon>
        <taxon>Duganella</taxon>
    </lineage>
</organism>
<dbReference type="InterPro" id="IPR035965">
    <property type="entry name" value="PAS-like_dom_sf"/>
</dbReference>
<evidence type="ECO:0000256" key="5">
    <source>
        <dbReference type="ARBA" id="ARBA00022679"/>
    </source>
</evidence>
<comment type="catalytic activity">
    <reaction evidence="11">
        <text>N(6)-(pyridoxal phosphate)-L-lysyl-[4-amino-5-hydroxymethyl-2-methylpyrimidine phosphate synthase] + L-histidyl-[4-amino-5-hydroxymethyl-2-methylpyrimidine phosphate synthase] + 2 Fe(3+) + 4 H2O = L-lysyl-[4-amino-5-hydroxymethyl-2-methylpyrimidine phosphate synthase] + (2S)-2-amino-5-hydroxy-4-oxopentanoyl-[4-amino-5-hydroxymethyl-2-methylpyrimidine phosphate synthase] + 4-amino-2-methyl-5-(phosphooxymethyl)pyrimidine + 3-oxopropanoate + 2 Fe(2+) + 2 H(+)</text>
        <dbReference type="Rhea" id="RHEA:65756"/>
        <dbReference type="Rhea" id="RHEA-COMP:16892"/>
        <dbReference type="Rhea" id="RHEA-COMP:16893"/>
        <dbReference type="Rhea" id="RHEA-COMP:16894"/>
        <dbReference type="Rhea" id="RHEA-COMP:16895"/>
        <dbReference type="ChEBI" id="CHEBI:15377"/>
        <dbReference type="ChEBI" id="CHEBI:15378"/>
        <dbReference type="ChEBI" id="CHEBI:29033"/>
        <dbReference type="ChEBI" id="CHEBI:29034"/>
        <dbReference type="ChEBI" id="CHEBI:29969"/>
        <dbReference type="ChEBI" id="CHEBI:29979"/>
        <dbReference type="ChEBI" id="CHEBI:33190"/>
        <dbReference type="ChEBI" id="CHEBI:58354"/>
        <dbReference type="ChEBI" id="CHEBI:143915"/>
        <dbReference type="ChEBI" id="CHEBI:157692"/>
    </reaction>
    <physiologicalReaction direction="left-to-right" evidence="11">
        <dbReference type="Rhea" id="RHEA:65757"/>
    </physiologicalReaction>
</comment>
<evidence type="ECO:0000256" key="13">
    <source>
        <dbReference type="SAM" id="SignalP"/>
    </source>
</evidence>
<dbReference type="GO" id="GO:0009228">
    <property type="term" value="P:thiamine biosynthetic process"/>
    <property type="evidence" value="ECO:0007669"/>
    <property type="project" value="UniProtKB-KW"/>
</dbReference>
<evidence type="ECO:0000313" key="15">
    <source>
        <dbReference type="EMBL" id="MYN43728.1"/>
    </source>
</evidence>
<keyword evidence="7" id="KW-0663">Pyridoxal phosphate</keyword>
<dbReference type="GO" id="GO:0046872">
    <property type="term" value="F:metal ion binding"/>
    <property type="evidence" value="ECO:0007669"/>
    <property type="project" value="UniProtKB-KW"/>
</dbReference>
<keyword evidence="6" id="KW-0479">Metal-binding</keyword>
<dbReference type="Gene3D" id="3.40.190.10">
    <property type="entry name" value="Periplasmic binding protein-like II"/>
    <property type="match status" value="2"/>
</dbReference>
<evidence type="ECO:0000256" key="10">
    <source>
        <dbReference type="ARBA" id="ARBA00033171"/>
    </source>
</evidence>
<feature type="region of interest" description="Disordered" evidence="12">
    <location>
        <begin position="526"/>
        <end position="560"/>
    </location>
</feature>